<evidence type="ECO:0000313" key="1">
    <source>
        <dbReference type="EMBL" id="CRZ11466.1"/>
    </source>
</evidence>
<accession>A0A0H5RCJ0</accession>
<name>A0A0H5RCJ0_9EUKA</name>
<dbReference type="EMBL" id="HACM01011024">
    <property type="protein sequence ID" value="CRZ11466.1"/>
    <property type="molecule type" value="Transcribed_RNA"/>
</dbReference>
<protein>
    <submittedName>
        <fullName evidence="1">Uncharacterized protein</fullName>
    </submittedName>
</protein>
<organism evidence="1">
    <name type="scientific">Spongospora subterranea</name>
    <dbReference type="NCBI Taxonomy" id="70186"/>
    <lineage>
        <taxon>Eukaryota</taxon>
        <taxon>Sar</taxon>
        <taxon>Rhizaria</taxon>
        <taxon>Endomyxa</taxon>
        <taxon>Phytomyxea</taxon>
        <taxon>Plasmodiophorida</taxon>
        <taxon>Plasmodiophoridae</taxon>
        <taxon>Spongospora</taxon>
    </lineage>
</organism>
<proteinExistence type="predicted"/>
<sequence length="133" mass="15232">MRTVNFKQCFITSKMGLNSLPQSSPFWFNIAAGDASADMFCESVYSFGDIPGSFIDEPFPSFPNPIEIQAALHDRRRHVRLPRFISSRPGSLERCWSASVWESQCPPELQRRNQTRVLFIDIYQIAHLVSSTF</sequence>
<reference evidence="1" key="1">
    <citation type="submission" date="2015-04" db="EMBL/GenBank/DDBJ databases">
        <title>The genome sequence of the plant pathogenic Rhizarian Plasmodiophora brassicae reveals insights in its biotrophic life cycle and the origin of chitin synthesis.</title>
        <authorList>
            <person name="Schwelm A."/>
            <person name="Fogelqvist J."/>
            <person name="Knaust A."/>
            <person name="Julke S."/>
            <person name="Lilja T."/>
            <person name="Dhandapani V."/>
            <person name="Bonilla-Rosso G."/>
            <person name="Karlsson M."/>
            <person name="Shevchenko A."/>
            <person name="Choi S.R."/>
            <person name="Kim H.G."/>
            <person name="Park J.Y."/>
            <person name="Lim Y.P."/>
            <person name="Ludwig-Muller J."/>
            <person name="Dixelius C."/>
        </authorList>
    </citation>
    <scope>NUCLEOTIDE SEQUENCE</scope>
    <source>
        <tissue evidence="1">Potato root galls</tissue>
    </source>
</reference>
<dbReference type="AlphaFoldDB" id="A0A0H5RCJ0"/>